<evidence type="ECO:0008006" key="5">
    <source>
        <dbReference type="Google" id="ProtNLM"/>
    </source>
</evidence>
<name>A0A9Q0JW94_9MAGN</name>
<feature type="compositionally biased region" description="Low complexity" evidence="2">
    <location>
        <begin position="262"/>
        <end position="284"/>
    </location>
</feature>
<accession>A0A9Q0JW94</accession>
<reference evidence="3" key="1">
    <citation type="journal article" date="2023" name="Plant J.">
        <title>The genome of the king protea, Protea cynaroides.</title>
        <authorList>
            <person name="Chang J."/>
            <person name="Duong T.A."/>
            <person name="Schoeman C."/>
            <person name="Ma X."/>
            <person name="Roodt D."/>
            <person name="Barker N."/>
            <person name="Li Z."/>
            <person name="Van de Peer Y."/>
            <person name="Mizrachi E."/>
        </authorList>
    </citation>
    <scope>NUCLEOTIDE SEQUENCE</scope>
    <source>
        <tissue evidence="3">Young leaves</tissue>
    </source>
</reference>
<dbReference type="PANTHER" id="PTHR12979:SF5">
    <property type="entry name" value="CCR4-NOT TRANSCRIPTION COMPLEX SUBUNIT 10"/>
    <property type="match status" value="1"/>
</dbReference>
<dbReference type="GO" id="GO:0017148">
    <property type="term" value="P:negative regulation of translation"/>
    <property type="evidence" value="ECO:0007669"/>
    <property type="project" value="TreeGrafter"/>
</dbReference>
<dbReference type="FunFam" id="1.25.40.10:FF:001835">
    <property type="entry name" value="Predicted protein"/>
    <property type="match status" value="1"/>
</dbReference>
<dbReference type="Gene3D" id="1.25.40.10">
    <property type="entry name" value="Tetratricopeptide repeat domain"/>
    <property type="match status" value="2"/>
</dbReference>
<dbReference type="InterPro" id="IPR011990">
    <property type="entry name" value="TPR-like_helical_dom_sf"/>
</dbReference>
<feature type="region of interest" description="Disordered" evidence="2">
    <location>
        <begin position="256"/>
        <end position="285"/>
    </location>
</feature>
<dbReference type="AlphaFoldDB" id="A0A9Q0JW94"/>
<comment type="similarity">
    <text evidence="1">Belongs to the CNOT10 family.</text>
</comment>
<dbReference type="SUPFAM" id="SSF48452">
    <property type="entry name" value="TPR-like"/>
    <property type="match status" value="2"/>
</dbReference>
<evidence type="ECO:0000313" key="4">
    <source>
        <dbReference type="Proteomes" id="UP001141806"/>
    </source>
</evidence>
<dbReference type="GO" id="GO:0030014">
    <property type="term" value="C:CCR4-NOT complex"/>
    <property type="evidence" value="ECO:0007669"/>
    <property type="project" value="InterPro"/>
</dbReference>
<sequence>MPPGLNGKTKTRRRNPQTFFTEIEAATASRDGSCADEDGLLSVTAGLAKEAALMFQSRRYTECIDVLNQLLEKKEDDPKVLHNIAIAEYFRDGCSDPRKLLEVLNKVKGRSEELARASREQVEASSNLGNNVVSGFKGSTVTPHHSGANSSCIAYTEESDTSVATLNTAVIFFHLHEYSNALSVLEPLYQNVEPIDETTALHVCLLLLDVALASHDASKAADVILYLEKAFGVGYMISQGDNGSTNQHQTSNAVIKPSSALSNSTPADASNSDSPANANASDNPLTRTLSDEALESLLSTLDSGGQNLARPAGLPSNDLLRTSADRPAPAVDLKLKLHLYKVRLLLLTRNLKATKREVKLAMNIARGRDSSMALLLKSQLEYARGNHRKAIKLLMTSSNKTESGMSSIFNNNLGCIYHQLRKHHTSSVFFSKALRSSSSLRSEKPLKLSTFSQDKSLLIVYNCGLQYLSCGKPIIAARCFQKASLVFHNWPLLWLRLAECCLLALEKGLLNSSGSPTDGEEIRVHVVGNGIWKQLLVEDGISRNRYLDPVEEDGLLGVDGQHRLSIPFAQQCLLNALHLLNSLESKYFKAGFSSSATEEDDSSQSVPLKNSNEKNLLVGDSKASNVTAVSASANTNGDAKEAKGVSPSSTVSSSVSAYEDMCRRENHWIKQAVLADLAYVELNLENPLKALSAANSLLKIPECSRIYIFLGHIYAAEALCHLNREKEAAEHLSVYVSDRNAELIFSEEDKKWRVGRGGDGEELNCGSVAASIPMEYSQCILFLKPEEARGTLYVNLAAMSAMQGDLEQAQWFAAEALSQVPSNPRAVLTAVYVDLLLEKTQAALAKLKQYSHVRFIPSNVTCNTPA</sequence>
<evidence type="ECO:0000313" key="3">
    <source>
        <dbReference type="EMBL" id="KAJ4954106.1"/>
    </source>
</evidence>
<dbReference type="GO" id="GO:0006402">
    <property type="term" value="P:mRNA catabolic process"/>
    <property type="evidence" value="ECO:0007669"/>
    <property type="project" value="TreeGrafter"/>
</dbReference>
<dbReference type="EMBL" id="JAMYWD010000012">
    <property type="protein sequence ID" value="KAJ4954106.1"/>
    <property type="molecule type" value="Genomic_DNA"/>
</dbReference>
<dbReference type="InterPro" id="IPR039740">
    <property type="entry name" value="CNOT10"/>
</dbReference>
<keyword evidence="4" id="KW-1185">Reference proteome</keyword>
<evidence type="ECO:0000256" key="1">
    <source>
        <dbReference type="ARBA" id="ARBA00010080"/>
    </source>
</evidence>
<evidence type="ECO:0000256" key="2">
    <source>
        <dbReference type="SAM" id="MobiDB-lite"/>
    </source>
</evidence>
<dbReference type="PANTHER" id="PTHR12979">
    <property type="entry name" value="CCR4-NOT TRANSCRIPTION COMPLEX SUBUNIT 10"/>
    <property type="match status" value="1"/>
</dbReference>
<dbReference type="OrthoDB" id="25157at2759"/>
<organism evidence="3 4">
    <name type="scientific">Protea cynaroides</name>
    <dbReference type="NCBI Taxonomy" id="273540"/>
    <lineage>
        <taxon>Eukaryota</taxon>
        <taxon>Viridiplantae</taxon>
        <taxon>Streptophyta</taxon>
        <taxon>Embryophyta</taxon>
        <taxon>Tracheophyta</taxon>
        <taxon>Spermatophyta</taxon>
        <taxon>Magnoliopsida</taxon>
        <taxon>Proteales</taxon>
        <taxon>Proteaceae</taxon>
        <taxon>Protea</taxon>
    </lineage>
</organism>
<proteinExistence type="inferred from homology"/>
<dbReference type="Proteomes" id="UP001141806">
    <property type="component" value="Unassembled WGS sequence"/>
</dbReference>
<protein>
    <recommendedName>
        <fullName evidence="5">CCR4-NOT transcription complex subunit 10</fullName>
    </recommendedName>
</protein>
<gene>
    <name evidence="3" type="ORF">NE237_030938</name>
</gene>
<comment type="caution">
    <text evidence="3">The sequence shown here is derived from an EMBL/GenBank/DDBJ whole genome shotgun (WGS) entry which is preliminary data.</text>
</comment>